<organism evidence="1 2">
    <name type="scientific">Streptantibioticus ferralitis</name>
    <dbReference type="NCBI Taxonomy" id="236510"/>
    <lineage>
        <taxon>Bacteria</taxon>
        <taxon>Bacillati</taxon>
        <taxon>Actinomycetota</taxon>
        <taxon>Actinomycetes</taxon>
        <taxon>Kitasatosporales</taxon>
        <taxon>Streptomycetaceae</taxon>
        <taxon>Streptantibioticus</taxon>
    </lineage>
</organism>
<dbReference type="Proteomes" id="UP001220022">
    <property type="component" value="Unassembled WGS sequence"/>
</dbReference>
<sequence>MASSSNASTAARDQNAGALLERGRAALDDIAANAAEEYATYRRATEAGPAAPRPGTAAAPALLAGVTGATAFAVDLGQGLSVGGSLLTGVAVAVAAGVVSGARSFVQGRGGGQQPDVEQLRQQWLVALERRGVRPFLEQQRVAPFFPLFGVRSARPLLARGRAPEQGGMCEGGYMAN</sequence>
<evidence type="ECO:0000313" key="2">
    <source>
        <dbReference type="Proteomes" id="UP001220022"/>
    </source>
</evidence>
<gene>
    <name evidence="1" type="ORF">P2L57_39440</name>
</gene>
<name>A0ABT5ZCM5_9ACTN</name>
<comment type="caution">
    <text evidence="1">The sequence shown here is derived from an EMBL/GenBank/DDBJ whole genome shotgun (WGS) entry which is preliminary data.</text>
</comment>
<dbReference type="EMBL" id="JARHTQ010000069">
    <property type="protein sequence ID" value="MDF2261574.1"/>
    <property type="molecule type" value="Genomic_DNA"/>
</dbReference>
<keyword evidence="2" id="KW-1185">Reference proteome</keyword>
<evidence type="ECO:0000313" key="1">
    <source>
        <dbReference type="EMBL" id="MDF2261574.1"/>
    </source>
</evidence>
<accession>A0ABT5ZCM5</accession>
<dbReference type="RefSeq" id="WP_275823351.1">
    <property type="nucleotide sequence ID" value="NZ_BAAANM010000057.1"/>
</dbReference>
<proteinExistence type="predicted"/>
<protein>
    <submittedName>
        <fullName evidence="1">Uncharacterized protein</fullName>
    </submittedName>
</protein>
<reference evidence="1 2" key="1">
    <citation type="submission" date="2023-03" db="EMBL/GenBank/DDBJ databases">
        <title>Draft genome sequence of type strain Streptomyces ferralitis JCM 14344.</title>
        <authorList>
            <person name="Klaysubun C."/>
            <person name="Duangmal K."/>
        </authorList>
    </citation>
    <scope>NUCLEOTIDE SEQUENCE [LARGE SCALE GENOMIC DNA]</scope>
    <source>
        <strain evidence="1 2">JCM 14344</strain>
    </source>
</reference>